<name>A0A0S3SX09_PHAAN</name>
<dbReference type="Gene3D" id="3.40.50.300">
    <property type="entry name" value="P-loop containing nucleotide triphosphate hydrolases"/>
    <property type="match status" value="1"/>
</dbReference>
<proteinExistence type="predicted"/>
<evidence type="ECO:0000313" key="2">
    <source>
        <dbReference type="EMBL" id="BAT97447.1"/>
    </source>
</evidence>
<dbReference type="Proteomes" id="UP000291084">
    <property type="component" value="Chromosome 9"/>
</dbReference>
<dbReference type="PANTHER" id="PTHR11017:SF560">
    <property type="entry name" value="RESISTANCE PROTEIN (TIR-NBS-LRR CLASS), PUTATIVE-RELATED"/>
    <property type="match status" value="1"/>
</dbReference>
<dbReference type="PANTHER" id="PTHR11017">
    <property type="entry name" value="LEUCINE-RICH REPEAT-CONTAINING PROTEIN"/>
    <property type="match status" value="1"/>
</dbReference>
<dbReference type="GO" id="GO:0006952">
    <property type="term" value="P:defense response"/>
    <property type="evidence" value="ECO:0007669"/>
    <property type="project" value="InterPro"/>
</dbReference>
<dbReference type="InterPro" id="IPR027417">
    <property type="entry name" value="P-loop_NTPase"/>
</dbReference>
<keyword evidence="3" id="KW-1185">Reference proteome</keyword>
<protein>
    <recommendedName>
        <fullName evidence="1">NB-ARC domain-containing protein</fullName>
    </recommendedName>
</protein>
<dbReference type="AlphaFoldDB" id="A0A0S3SX09"/>
<gene>
    <name evidence="2" type="primary">Vigan.09G089400</name>
    <name evidence="2" type="ORF">VIGAN_09089400</name>
</gene>
<dbReference type="InterPro" id="IPR002182">
    <property type="entry name" value="NB-ARC"/>
</dbReference>
<evidence type="ECO:0000313" key="3">
    <source>
        <dbReference type="Proteomes" id="UP000291084"/>
    </source>
</evidence>
<sequence length="81" mass="9424">MGRTVIENELSRRKLLIVLDGVNEFCQLENLCGNSKWFGQGTVIIITTRDVGLLLQFQVNYVYKMHYNRNDSFELLSCFAF</sequence>
<dbReference type="GO" id="GO:0043531">
    <property type="term" value="F:ADP binding"/>
    <property type="evidence" value="ECO:0007669"/>
    <property type="project" value="InterPro"/>
</dbReference>
<evidence type="ECO:0000259" key="1">
    <source>
        <dbReference type="Pfam" id="PF00931"/>
    </source>
</evidence>
<accession>A0A0S3SX09</accession>
<organism evidence="2 3">
    <name type="scientific">Vigna angularis var. angularis</name>
    <dbReference type="NCBI Taxonomy" id="157739"/>
    <lineage>
        <taxon>Eukaryota</taxon>
        <taxon>Viridiplantae</taxon>
        <taxon>Streptophyta</taxon>
        <taxon>Embryophyta</taxon>
        <taxon>Tracheophyta</taxon>
        <taxon>Spermatophyta</taxon>
        <taxon>Magnoliopsida</taxon>
        <taxon>eudicotyledons</taxon>
        <taxon>Gunneridae</taxon>
        <taxon>Pentapetalae</taxon>
        <taxon>rosids</taxon>
        <taxon>fabids</taxon>
        <taxon>Fabales</taxon>
        <taxon>Fabaceae</taxon>
        <taxon>Papilionoideae</taxon>
        <taxon>50 kb inversion clade</taxon>
        <taxon>NPAAA clade</taxon>
        <taxon>indigoferoid/millettioid clade</taxon>
        <taxon>Phaseoleae</taxon>
        <taxon>Vigna</taxon>
    </lineage>
</organism>
<feature type="domain" description="NB-ARC" evidence="1">
    <location>
        <begin position="6"/>
        <end position="80"/>
    </location>
</feature>
<reference evidence="2 3" key="1">
    <citation type="journal article" date="2015" name="Sci. Rep.">
        <title>The power of single molecule real-time sequencing technology in the de novo assembly of a eukaryotic genome.</title>
        <authorList>
            <person name="Sakai H."/>
            <person name="Naito K."/>
            <person name="Ogiso-Tanaka E."/>
            <person name="Takahashi Y."/>
            <person name="Iseki K."/>
            <person name="Muto C."/>
            <person name="Satou K."/>
            <person name="Teruya K."/>
            <person name="Shiroma A."/>
            <person name="Shimoji M."/>
            <person name="Hirano T."/>
            <person name="Itoh T."/>
            <person name="Kaga A."/>
            <person name="Tomooka N."/>
        </authorList>
    </citation>
    <scope>NUCLEOTIDE SEQUENCE [LARGE SCALE GENOMIC DNA]</scope>
    <source>
        <strain evidence="3">cv. Shumari</strain>
    </source>
</reference>
<dbReference type="Pfam" id="PF00931">
    <property type="entry name" value="NB-ARC"/>
    <property type="match status" value="1"/>
</dbReference>
<dbReference type="InterPro" id="IPR044974">
    <property type="entry name" value="Disease_R_plants"/>
</dbReference>
<dbReference type="SUPFAM" id="SSF52540">
    <property type="entry name" value="P-loop containing nucleoside triphosphate hydrolases"/>
    <property type="match status" value="1"/>
</dbReference>
<dbReference type="EMBL" id="AP015042">
    <property type="protein sequence ID" value="BAT97447.1"/>
    <property type="molecule type" value="Genomic_DNA"/>
</dbReference>